<evidence type="ECO:0000256" key="1">
    <source>
        <dbReference type="SAM" id="MobiDB-lite"/>
    </source>
</evidence>
<organism evidence="2 3">
    <name type="scientific">Wolfiporia cocos (strain MD-104)</name>
    <name type="common">Brown rot fungus</name>
    <dbReference type="NCBI Taxonomy" id="742152"/>
    <lineage>
        <taxon>Eukaryota</taxon>
        <taxon>Fungi</taxon>
        <taxon>Dikarya</taxon>
        <taxon>Basidiomycota</taxon>
        <taxon>Agaricomycotina</taxon>
        <taxon>Agaricomycetes</taxon>
        <taxon>Polyporales</taxon>
        <taxon>Phaeolaceae</taxon>
        <taxon>Wolfiporia</taxon>
    </lineage>
</organism>
<dbReference type="EMBL" id="KB468168">
    <property type="protein sequence ID" value="PCH44999.1"/>
    <property type="molecule type" value="Genomic_DNA"/>
</dbReference>
<sequence>MRLISVGGRHAEGESFPNGEGTHAASGVIASRWRGRWAWDGPACDGSLPGHGGSLLPQKAALMRPLASYGTIHPRCVPARGSPLPFPVGACGRFHANVRSHLS</sequence>
<gene>
    <name evidence="2" type="ORF">WOLCODRAFT_155022</name>
</gene>
<evidence type="ECO:0000313" key="2">
    <source>
        <dbReference type="EMBL" id="PCH44999.1"/>
    </source>
</evidence>
<keyword evidence="3" id="KW-1185">Reference proteome</keyword>
<dbReference type="AlphaFoldDB" id="A0A2H3K1E5"/>
<name>A0A2H3K1E5_WOLCO</name>
<proteinExistence type="predicted"/>
<protein>
    <submittedName>
        <fullName evidence="2">Uncharacterized protein</fullName>
    </submittedName>
</protein>
<evidence type="ECO:0000313" key="3">
    <source>
        <dbReference type="Proteomes" id="UP000218811"/>
    </source>
</evidence>
<dbReference type="Proteomes" id="UP000218811">
    <property type="component" value="Unassembled WGS sequence"/>
</dbReference>
<feature type="region of interest" description="Disordered" evidence="1">
    <location>
        <begin position="1"/>
        <end position="23"/>
    </location>
</feature>
<reference evidence="2 3" key="1">
    <citation type="journal article" date="2012" name="Science">
        <title>The Paleozoic origin of enzymatic lignin decomposition reconstructed from 31 fungal genomes.</title>
        <authorList>
            <person name="Floudas D."/>
            <person name="Binder M."/>
            <person name="Riley R."/>
            <person name="Barry K."/>
            <person name="Blanchette R.A."/>
            <person name="Henrissat B."/>
            <person name="Martinez A.T."/>
            <person name="Otillar R."/>
            <person name="Spatafora J.W."/>
            <person name="Yadav J.S."/>
            <person name="Aerts A."/>
            <person name="Benoit I."/>
            <person name="Boyd A."/>
            <person name="Carlson A."/>
            <person name="Copeland A."/>
            <person name="Coutinho P.M."/>
            <person name="de Vries R.P."/>
            <person name="Ferreira P."/>
            <person name="Findley K."/>
            <person name="Foster B."/>
            <person name="Gaskell J."/>
            <person name="Glotzer D."/>
            <person name="Gorecki P."/>
            <person name="Heitman J."/>
            <person name="Hesse C."/>
            <person name="Hori C."/>
            <person name="Igarashi K."/>
            <person name="Jurgens J.A."/>
            <person name="Kallen N."/>
            <person name="Kersten P."/>
            <person name="Kohler A."/>
            <person name="Kuees U."/>
            <person name="Kumar T.K.A."/>
            <person name="Kuo A."/>
            <person name="LaButti K."/>
            <person name="Larrondo L.F."/>
            <person name="Lindquist E."/>
            <person name="Ling A."/>
            <person name="Lombard V."/>
            <person name="Lucas S."/>
            <person name="Lundell T."/>
            <person name="Martin R."/>
            <person name="McLaughlin D.J."/>
            <person name="Morgenstern I."/>
            <person name="Morin E."/>
            <person name="Murat C."/>
            <person name="Nagy L.G."/>
            <person name="Nolan M."/>
            <person name="Ohm R.A."/>
            <person name="Patyshakuliyeva A."/>
            <person name="Rokas A."/>
            <person name="Ruiz-Duenas F.J."/>
            <person name="Sabat G."/>
            <person name="Salamov A."/>
            <person name="Samejima M."/>
            <person name="Schmutz J."/>
            <person name="Slot J.C."/>
            <person name="St John F."/>
            <person name="Stenlid J."/>
            <person name="Sun H."/>
            <person name="Sun S."/>
            <person name="Syed K."/>
            <person name="Tsang A."/>
            <person name="Wiebenga A."/>
            <person name="Young D."/>
            <person name="Pisabarro A."/>
            <person name="Eastwood D.C."/>
            <person name="Martin F."/>
            <person name="Cullen D."/>
            <person name="Grigoriev I.V."/>
            <person name="Hibbett D.S."/>
        </authorList>
    </citation>
    <scope>NUCLEOTIDE SEQUENCE [LARGE SCALE GENOMIC DNA]</scope>
    <source>
        <strain evidence="2 3">MD-104</strain>
    </source>
</reference>
<accession>A0A2H3K1E5</accession>